<dbReference type="InterPro" id="IPR018109">
    <property type="entry name" value="Folylpolyglutamate_synth_CS"/>
</dbReference>
<dbReference type="GO" id="GO:0046654">
    <property type="term" value="P:tetrahydrofolate biosynthetic process"/>
    <property type="evidence" value="ECO:0007669"/>
    <property type="project" value="UniProtKB-UniPathway"/>
</dbReference>
<dbReference type="SUPFAM" id="SSF53623">
    <property type="entry name" value="MurD-like peptide ligases, catalytic domain"/>
    <property type="match status" value="1"/>
</dbReference>
<dbReference type="PIRSF" id="PIRSF001563">
    <property type="entry name" value="Folylpolyglu_synth"/>
    <property type="match status" value="1"/>
</dbReference>
<evidence type="ECO:0000256" key="15">
    <source>
        <dbReference type="ARBA" id="ARBA00022909"/>
    </source>
</evidence>
<dbReference type="NCBIfam" id="TIGR01499">
    <property type="entry name" value="folC"/>
    <property type="match status" value="1"/>
</dbReference>
<evidence type="ECO:0000256" key="2">
    <source>
        <dbReference type="ARBA" id="ARBA00002714"/>
    </source>
</evidence>
<dbReference type="GO" id="GO:0008841">
    <property type="term" value="F:dihydrofolate synthase activity"/>
    <property type="evidence" value="ECO:0007669"/>
    <property type="project" value="UniProtKB-EC"/>
</dbReference>
<dbReference type="GO" id="GO:0005737">
    <property type="term" value="C:cytoplasm"/>
    <property type="evidence" value="ECO:0007669"/>
    <property type="project" value="TreeGrafter"/>
</dbReference>
<dbReference type="PANTHER" id="PTHR11136">
    <property type="entry name" value="FOLYLPOLYGLUTAMATE SYNTHASE-RELATED"/>
    <property type="match status" value="1"/>
</dbReference>
<keyword evidence="15" id="KW-0289">Folate biosynthesis</keyword>
<comment type="catalytic activity">
    <reaction evidence="21">
        <text>(6R)-5,10-methylenetetrahydrofolyl-(gamma-L-Glu)(n) + L-glutamate + ATP = (6R)-5,10-methylenetetrahydrofolyl-(gamma-L-Glu)(n+1) + ADP + phosphate + H(+)</text>
        <dbReference type="Rhea" id="RHEA:51912"/>
        <dbReference type="Rhea" id="RHEA-COMP:13257"/>
        <dbReference type="Rhea" id="RHEA-COMP:13258"/>
        <dbReference type="ChEBI" id="CHEBI:15378"/>
        <dbReference type="ChEBI" id="CHEBI:29985"/>
        <dbReference type="ChEBI" id="CHEBI:30616"/>
        <dbReference type="ChEBI" id="CHEBI:43474"/>
        <dbReference type="ChEBI" id="CHEBI:136572"/>
        <dbReference type="ChEBI" id="CHEBI:456216"/>
        <dbReference type="EC" id="6.3.2.17"/>
    </reaction>
</comment>
<dbReference type="Pfam" id="PF08245">
    <property type="entry name" value="Mur_ligase_M"/>
    <property type="match status" value="1"/>
</dbReference>
<keyword evidence="10" id="KW-0436">Ligase</keyword>
<evidence type="ECO:0000256" key="22">
    <source>
        <dbReference type="ARBA" id="ARBA00049161"/>
    </source>
</evidence>
<evidence type="ECO:0000256" key="12">
    <source>
        <dbReference type="ARBA" id="ARBA00022741"/>
    </source>
</evidence>
<evidence type="ECO:0000259" key="24">
    <source>
        <dbReference type="Pfam" id="PF08245"/>
    </source>
</evidence>
<comment type="function">
    <text evidence="2">Functions in two distinct reactions of the de novo folate biosynthetic pathway. Catalyzes the addition of a glutamate residue to dihydropteroate (7,8-dihydropteroate or H2Pte) to form dihydrofolate (7,8-dihydrofolate monoglutamate or H2Pte-Glu). Also catalyzes successive additions of L-glutamate to tetrahydrofolate or 10-formyltetrahydrofolate or 5,10-methylenetetrahydrofolate, leading to folylpolyglutamate derivatives.</text>
</comment>
<name>A0A078LBG8_CITKO</name>
<keyword evidence="11" id="KW-0479">Metal-binding</keyword>
<dbReference type="Pfam" id="PF02875">
    <property type="entry name" value="Mur_ligase_C"/>
    <property type="match status" value="1"/>
</dbReference>
<evidence type="ECO:0000256" key="4">
    <source>
        <dbReference type="ARBA" id="ARBA00005150"/>
    </source>
</evidence>
<dbReference type="Gene3D" id="3.40.1190.10">
    <property type="entry name" value="Mur-like, catalytic domain"/>
    <property type="match status" value="1"/>
</dbReference>
<evidence type="ECO:0000256" key="14">
    <source>
        <dbReference type="ARBA" id="ARBA00022842"/>
    </source>
</evidence>
<keyword evidence="12" id="KW-0547">Nucleotide-binding</keyword>
<evidence type="ECO:0000256" key="8">
    <source>
        <dbReference type="ARBA" id="ARBA00013025"/>
    </source>
</evidence>
<dbReference type="PANTHER" id="PTHR11136:SF0">
    <property type="entry name" value="DIHYDROFOLATE SYNTHETASE-RELATED"/>
    <property type="match status" value="1"/>
</dbReference>
<evidence type="ECO:0000256" key="21">
    <source>
        <dbReference type="ARBA" id="ARBA00049035"/>
    </source>
</evidence>
<evidence type="ECO:0000256" key="5">
    <source>
        <dbReference type="ARBA" id="ARBA00008276"/>
    </source>
</evidence>
<gene>
    <name evidence="25" type="ORF">BN1086_00488</name>
</gene>
<evidence type="ECO:0000256" key="17">
    <source>
        <dbReference type="ARBA" id="ARBA00030592"/>
    </source>
</evidence>
<dbReference type="NCBIfam" id="NF008101">
    <property type="entry name" value="PRK10846.1"/>
    <property type="match status" value="1"/>
</dbReference>
<dbReference type="GO" id="GO:0046872">
    <property type="term" value="F:metal ion binding"/>
    <property type="evidence" value="ECO:0007669"/>
    <property type="project" value="UniProtKB-KW"/>
</dbReference>
<keyword evidence="14" id="KW-0460">Magnesium</keyword>
<evidence type="ECO:0000256" key="1">
    <source>
        <dbReference type="ARBA" id="ARBA00001946"/>
    </source>
</evidence>
<dbReference type="GO" id="GO:0004326">
    <property type="term" value="F:tetrahydrofolylpolyglutamate synthase activity"/>
    <property type="evidence" value="ECO:0007669"/>
    <property type="project" value="UniProtKB-EC"/>
</dbReference>
<comment type="catalytic activity">
    <reaction evidence="19">
        <text>(6S)-5,6,7,8-tetrahydrofolyl-(gamma-L-Glu)(n) + L-glutamate + ATP = (6S)-5,6,7,8-tetrahydrofolyl-(gamma-L-Glu)(n+1) + ADP + phosphate + H(+)</text>
        <dbReference type="Rhea" id="RHEA:10580"/>
        <dbReference type="Rhea" id="RHEA-COMP:14738"/>
        <dbReference type="Rhea" id="RHEA-COMP:14740"/>
        <dbReference type="ChEBI" id="CHEBI:15378"/>
        <dbReference type="ChEBI" id="CHEBI:29985"/>
        <dbReference type="ChEBI" id="CHEBI:30616"/>
        <dbReference type="ChEBI" id="CHEBI:43474"/>
        <dbReference type="ChEBI" id="CHEBI:141005"/>
        <dbReference type="ChEBI" id="CHEBI:456216"/>
        <dbReference type="EC" id="6.3.2.17"/>
    </reaction>
</comment>
<dbReference type="FunFam" id="3.90.190.20:FF:000005">
    <property type="entry name" value="Dihydrofolate synthase/folylpolyglutamate synthase"/>
    <property type="match status" value="1"/>
</dbReference>
<dbReference type="UniPathway" id="UPA00077">
    <property type="reaction ID" value="UER00157"/>
</dbReference>
<evidence type="ECO:0000256" key="18">
    <source>
        <dbReference type="ARBA" id="ARBA00032510"/>
    </source>
</evidence>
<evidence type="ECO:0000256" key="9">
    <source>
        <dbReference type="ARBA" id="ARBA00019357"/>
    </source>
</evidence>
<dbReference type="InterPro" id="IPR004101">
    <property type="entry name" value="Mur_ligase_C"/>
</dbReference>
<comment type="cofactor">
    <cofactor evidence="1">
        <name>Mg(2+)</name>
        <dbReference type="ChEBI" id="CHEBI:18420"/>
    </cofactor>
</comment>
<feature type="domain" description="Mur ligase C-terminal" evidence="23">
    <location>
        <begin position="334"/>
        <end position="450"/>
    </location>
</feature>
<dbReference type="EMBL" id="LK931336">
    <property type="protein sequence ID" value="CDZ82411.1"/>
    <property type="molecule type" value="Genomic_DNA"/>
</dbReference>
<sequence length="468" mass="50738">MSLHRQVIRVSESSQHTCSLKDDEYKRAGPAGAAFCFSQRNKFTGIMDNKRIPQAASPLAAWLSYLENLHSKTIDLGLERVSRVAARLGVLKPAPFVFTVAGTNGKGTTCRTLESVLTAAGYKVGVYSSPHLVRYTERVRVQGNELPESAHTASFAEIEAAREDISLTYFEYGTLSALWLFKQAQLDVVILEVGLGGRLDATNIVDADVAVVTSIALDHTDWLGPDRESIGREKAGIFRAEKPAIVGEPEMPYTIADVAQETRAQLQRRGVDWHYDVTGDGWSFTDGEGTLANLPLPQVPQPNAATALAALRASGLNISEQAIRDGIARAILPGRFQIVSESPRVILDVAHNPHAAEYLTERLKMLPKNGRILAVIGMLHDKDIAGTLAWLKSVVDDWYCAPLEGPRGATAEQLLEHLGKGTVYDSVALAWHAALAEAKPEDTVLVCGSFHTVAHVMEVMDAGRSGGE</sequence>
<accession>A0A078LBG8</accession>
<comment type="similarity">
    <text evidence="5">Belongs to the folylpolyglutamate synthase family.</text>
</comment>
<evidence type="ECO:0000256" key="10">
    <source>
        <dbReference type="ARBA" id="ARBA00022598"/>
    </source>
</evidence>
<reference evidence="25" key="1">
    <citation type="submission" date="2014-06" db="EMBL/GenBank/DDBJ databases">
        <authorList>
            <person name="Urmite Genomes Urmite Genomes"/>
        </authorList>
    </citation>
    <scope>NUCLEOTIDE SEQUENCE</scope>
</reference>
<dbReference type="SUPFAM" id="SSF53244">
    <property type="entry name" value="MurD-like peptide ligases, peptide-binding domain"/>
    <property type="match status" value="1"/>
</dbReference>
<comment type="catalytic activity">
    <reaction evidence="20">
        <text>10-formyltetrahydrofolyl-(gamma-L-Glu)(n) + L-glutamate + ATP = 10-formyltetrahydrofolyl-(gamma-L-Glu)(n+1) + ADP + phosphate + H(+)</text>
        <dbReference type="Rhea" id="RHEA:51904"/>
        <dbReference type="Rhea" id="RHEA-COMP:13088"/>
        <dbReference type="Rhea" id="RHEA-COMP:14300"/>
        <dbReference type="ChEBI" id="CHEBI:15378"/>
        <dbReference type="ChEBI" id="CHEBI:29985"/>
        <dbReference type="ChEBI" id="CHEBI:30616"/>
        <dbReference type="ChEBI" id="CHEBI:43474"/>
        <dbReference type="ChEBI" id="CHEBI:134413"/>
        <dbReference type="ChEBI" id="CHEBI:456216"/>
        <dbReference type="EC" id="6.3.2.17"/>
    </reaction>
</comment>
<organism evidence="25">
    <name type="scientific">Citrobacter koseri</name>
    <name type="common">Citrobacter diversus</name>
    <dbReference type="NCBI Taxonomy" id="545"/>
    <lineage>
        <taxon>Bacteria</taxon>
        <taxon>Pseudomonadati</taxon>
        <taxon>Pseudomonadota</taxon>
        <taxon>Gammaproteobacteria</taxon>
        <taxon>Enterobacterales</taxon>
        <taxon>Enterobacteriaceae</taxon>
        <taxon>Citrobacter</taxon>
    </lineage>
</organism>
<dbReference type="AlphaFoldDB" id="A0A078LBG8"/>
<proteinExistence type="inferred from homology"/>
<comment type="catalytic activity">
    <reaction evidence="22">
        <text>7,8-dihydropteroate + L-glutamate + ATP = 7,8-dihydrofolate + ADP + phosphate + H(+)</text>
        <dbReference type="Rhea" id="RHEA:23584"/>
        <dbReference type="ChEBI" id="CHEBI:15378"/>
        <dbReference type="ChEBI" id="CHEBI:17839"/>
        <dbReference type="ChEBI" id="CHEBI:29985"/>
        <dbReference type="ChEBI" id="CHEBI:30616"/>
        <dbReference type="ChEBI" id="CHEBI:43474"/>
        <dbReference type="ChEBI" id="CHEBI:57451"/>
        <dbReference type="ChEBI" id="CHEBI:456216"/>
        <dbReference type="EC" id="6.3.2.12"/>
    </reaction>
</comment>
<keyword evidence="13" id="KW-0067">ATP-binding</keyword>
<evidence type="ECO:0000256" key="16">
    <source>
        <dbReference type="ARBA" id="ARBA00030048"/>
    </source>
</evidence>
<evidence type="ECO:0000313" key="25">
    <source>
        <dbReference type="EMBL" id="CDZ82411.1"/>
    </source>
</evidence>
<dbReference type="GO" id="GO:0005524">
    <property type="term" value="F:ATP binding"/>
    <property type="evidence" value="ECO:0007669"/>
    <property type="project" value="UniProtKB-KW"/>
</dbReference>
<evidence type="ECO:0000256" key="11">
    <source>
        <dbReference type="ARBA" id="ARBA00022723"/>
    </source>
</evidence>
<comment type="pathway">
    <text evidence="4">Cofactor biosynthesis; tetrahydrofolylpolyglutamate biosynthesis.</text>
</comment>
<dbReference type="PROSITE" id="PS01011">
    <property type="entry name" value="FOLYLPOLYGLU_SYNT_1"/>
    <property type="match status" value="1"/>
</dbReference>
<dbReference type="FunFam" id="3.40.1190.10:FF:000004">
    <property type="entry name" value="Dihydrofolate synthase/folylpolyglutamate synthase"/>
    <property type="match status" value="1"/>
</dbReference>
<evidence type="ECO:0000256" key="19">
    <source>
        <dbReference type="ARBA" id="ARBA00047493"/>
    </source>
</evidence>
<comment type="pathway">
    <text evidence="3">Cofactor biosynthesis; tetrahydrofolate biosynthesis; 7,8-dihydrofolate from 2-amino-4-hydroxy-6-hydroxymethyl-7,8-dihydropteridine diphosphate and 4-aminobenzoate: step 2/2.</text>
</comment>
<evidence type="ECO:0000256" key="6">
    <source>
        <dbReference type="ARBA" id="ARBA00011245"/>
    </source>
</evidence>
<evidence type="ECO:0000256" key="3">
    <source>
        <dbReference type="ARBA" id="ARBA00004799"/>
    </source>
</evidence>
<dbReference type="PROSITE" id="PS01012">
    <property type="entry name" value="FOLYLPOLYGLU_SYNT_2"/>
    <property type="match status" value="1"/>
</dbReference>
<dbReference type="InterPro" id="IPR036565">
    <property type="entry name" value="Mur-like_cat_sf"/>
</dbReference>
<dbReference type="InterPro" id="IPR036615">
    <property type="entry name" value="Mur_ligase_C_dom_sf"/>
</dbReference>
<evidence type="ECO:0000256" key="20">
    <source>
        <dbReference type="ARBA" id="ARBA00047808"/>
    </source>
</evidence>
<feature type="domain" description="Mur ligase central" evidence="24">
    <location>
        <begin position="100"/>
        <end position="242"/>
    </location>
</feature>
<dbReference type="EC" id="6.3.2.17" evidence="8"/>
<evidence type="ECO:0000259" key="23">
    <source>
        <dbReference type="Pfam" id="PF02875"/>
    </source>
</evidence>
<dbReference type="InterPro" id="IPR013221">
    <property type="entry name" value="Mur_ligase_cen"/>
</dbReference>
<evidence type="ECO:0000256" key="7">
    <source>
        <dbReference type="ARBA" id="ARBA00013023"/>
    </source>
</evidence>
<evidence type="ECO:0000256" key="13">
    <source>
        <dbReference type="ARBA" id="ARBA00022840"/>
    </source>
</evidence>
<dbReference type="PATRIC" id="fig|545.12.peg.477"/>
<comment type="subunit">
    <text evidence="6">Monomer.</text>
</comment>
<protein>
    <recommendedName>
        <fullName evidence="9">Dihydrofolate synthase/folylpolyglutamate synthase</fullName>
        <ecNumber evidence="7">6.3.2.12</ecNumber>
        <ecNumber evidence="8">6.3.2.17</ecNumber>
    </recommendedName>
    <alternativeName>
        <fullName evidence="18">Folylpoly-gamma-glutamate synthetase-dihydrofolate synthetase</fullName>
    </alternativeName>
    <alternativeName>
        <fullName evidence="16">Folylpolyglutamate synthetase</fullName>
    </alternativeName>
    <alternativeName>
        <fullName evidence="17">Tetrahydrofolylpolyglutamate synthase</fullName>
    </alternativeName>
</protein>
<dbReference type="InterPro" id="IPR001645">
    <property type="entry name" value="Folylpolyglutamate_synth"/>
</dbReference>
<dbReference type="Gene3D" id="3.90.190.20">
    <property type="entry name" value="Mur ligase, C-terminal domain"/>
    <property type="match status" value="1"/>
</dbReference>
<dbReference type="GO" id="GO:0046656">
    <property type="term" value="P:folic acid biosynthetic process"/>
    <property type="evidence" value="ECO:0007669"/>
    <property type="project" value="UniProtKB-KW"/>
</dbReference>
<dbReference type="EC" id="6.3.2.12" evidence="7"/>